<dbReference type="Gene3D" id="3.90.1580.10">
    <property type="entry name" value="paralog of FGE (formylglycine-generating enzyme)"/>
    <property type="match status" value="1"/>
</dbReference>
<evidence type="ECO:0000313" key="3">
    <source>
        <dbReference type="Proteomes" id="UP000321400"/>
    </source>
</evidence>
<accession>A0A511X0I6</accession>
<comment type="caution">
    <text evidence="2">The sequence shown here is derived from an EMBL/GenBank/DDBJ whole genome shotgun (WGS) entry which is preliminary data.</text>
</comment>
<dbReference type="InterPro" id="IPR016187">
    <property type="entry name" value="CTDL_fold"/>
</dbReference>
<reference evidence="2 3" key="1">
    <citation type="submission" date="2019-07" db="EMBL/GenBank/DDBJ databases">
        <title>Whole genome shotgun sequence of Halolactibacillus alkaliphilus NBRC 103919.</title>
        <authorList>
            <person name="Hosoyama A."/>
            <person name="Uohara A."/>
            <person name="Ohji S."/>
            <person name="Ichikawa N."/>
        </authorList>
    </citation>
    <scope>NUCLEOTIDE SEQUENCE [LARGE SCALE GENOMIC DNA]</scope>
    <source>
        <strain evidence="2 3">NBRC 103919</strain>
    </source>
</reference>
<dbReference type="GO" id="GO:0120147">
    <property type="term" value="F:formylglycine-generating oxidase activity"/>
    <property type="evidence" value="ECO:0007669"/>
    <property type="project" value="TreeGrafter"/>
</dbReference>
<evidence type="ECO:0000313" key="2">
    <source>
        <dbReference type="EMBL" id="GEN56462.1"/>
    </source>
</evidence>
<dbReference type="PANTHER" id="PTHR23150:SF19">
    <property type="entry name" value="FORMYLGLYCINE-GENERATING ENZYME"/>
    <property type="match status" value="1"/>
</dbReference>
<dbReference type="PANTHER" id="PTHR23150">
    <property type="entry name" value="SULFATASE MODIFYING FACTOR 1, 2"/>
    <property type="match status" value="1"/>
</dbReference>
<protein>
    <recommendedName>
        <fullName evidence="1">Sulfatase-modifying factor enzyme-like domain-containing protein</fullName>
    </recommendedName>
</protein>
<dbReference type="InterPro" id="IPR042095">
    <property type="entry name" value="SUMF_sf"/>
</dbReference>
<dbReference type="EMBL" id="BJYE01000008">
    <property type="protein sequence ID" value="GEN56462.1"/>
    <property type="molecule type" value="Genomic_DNA"/>
</dbReference>
<dbReference type="SUPFAM" id="SSF56436">
    <property type="entry name" value="C-type lectin-like"/>
    <property type="match status" value="1"/>
</dbReference>
<keyword evidence="3" id="KW-1185">Reference proteome</keyword>
<dbReference type="InterPro" id="IPR051043">
    <property type="entry name" value="Sulfatase_Mod_Factor_Kinase"/>
</dbReference>
<dbReference type="RefSeq" id="WP_089799020.1">
    <property type="nucleotide sequence ID" value="NZ_BJYE01000008.1"/>
</dbReference>
<feature type="domain" description="Sulfatase-modifying factor enzyme-like" evidence="1">
    <location>
        <begin position="33"/>
        <end position="306"/>
    </location>
</feature>
<proteinExistence type="predicted"/>
<gene>
    <name evidence="2" type="ORF">HAL01_09260</name>
</gene>
<dbReference type="InterPro" id="IPR005532">
    <property type="entry name" value="SUMF_dom"/>
</dbReference>
<name>A0A511X0I6_9BACI</name>
<dbReference type="Proteomes" id="UP000321400">
    <property type="component" value="Unassembled WGS sequence"/>
</dbReference>
<organism evidence="2 3">
    <name type="scientific">Halolactibacillus alkaliphilus</name>
    <dbReference type="NCBI Taxonomy" id="442899"/>
    <lineage>
        <taxon>Bacteria</taxon>
        <taxon>Bacillati</taxon>
        <taxon>Bacillota</taxon>
        <taxon>Bacilli</taxon>
        <taxon>Bacillales</taxon>
        <taxon>Bacillaceae</taxon>
        <taxon>Halolactibacillus</taxon>
    </lineage>
</organism>
<dbReference type="OrthoDB" id="9768004at2"/>
<sequence length="310" mass="35182">MSCCKNNRINTDQDMNENTSSMRVIKPGNYHQKGMLQLEGGAFLMGTEDSDANKSDQEGPVRTVQVAPFYIDPIPVTNQQFLEFIEDTNYLTDAERYGWSFVFYNLLSEETAKSVTQKPAHTPWWRVVEGADWTHPEGPDSSIKNRLDHPVVHISWNDAVAYCMWSGKRLLTEAEWEYAARGGLVQKRYPWGDQLTPNGKYMCNIWQGDFPVKNTQEDGYKGTCPVDAFSPNAFGIFSMVGNTWEWCANLFDYELTTSIPQENQPRAIRGGSYLCHESYCNRYRVAARSSNTPDSSSGNLGFRCAKNVPK</sequence>
<dbReference type="Pfam" id="PF03781">
    <property type="entry name" value="FGE-sulfatase"/>
    <property type="match status" value="1"/>
</dbReference>
<evidence type="ECO:0000259" key="1">
    <source>
        <dbReference type="Pfam" id="PF03781"/>
    </source>
</evidence>
<dbReference type="AlphaFoldDB" id="A0A511X0I6"/>
<dbReference type="STRING" id="442899.SAMN05720591_10164"/>